<evidence type="ECO:0000313" key="1">
    <source>
        <dbReference type="EMBL" id="SDL67262.1"/>
    </source>
</evidence>
<sequence length="141" mass="15339">MSDHTDAQLQALDRLVGTWRVTGGSEGTVTYRWLEGGHFLVQDVDLTQEGMRIKGMEVIGRERPFGADAPGADLRSWYYDSQGSTFAYVYELEGDTLTIWSGEKGSPAYYKGTFDAAGTSVTGAWVYPGGGGYDSAMTRVS</sequence>
<dbReference type="RefSeq" id="WP_090945358.1">
    <property type="nucleotide sequence ID" value="NZ_FNDJ01000029.1"/>
</dbReference>
<accession>A0A1G9LZ31</accession>
<dbReference type="STRING" id="633440.SAMN05421869_1298"/>
<organism evidence="1 2">
    <name type="scientific">Nonomuraea jiangxiensis</name>
    <dbReference type="NCBI Taxonomy" id="633440"/>
    <lineage>
        <taxon>Bacteria</taxon>
        <taxon>Bacillati</taxon>
        <taxon>Actinomycetota</taxon>
        <taxon>Actinomycetes</taxon>
        <taxon>Streptosporangiales</taxon>
        <taxon>Streptosporangiaceae</taxon>
        <taxon>Nonomuraea</taxon>
    </lineage>
</organism>
<dbReference type="EMBL" id="FNDJ01000029">
    <property type="protein sequence ID" value="SDL67262.1"/>
    <property type="molecule type" value="Genomic_DNA"/>
</dbReference>
<reference evidence="1 2" key="1">
    <citation type="submission" date="2016-10" db="EMBL/GenBank/DDBJ databases">
        <authorList>
            <person name="de Groot N.N."/>
        </authorList>
    </citation>
    <scope>NUCLEOTIDE SEQUENCE [LARGE SCALE GENOMIC DNA]</scope>
    <source>
        <strain evidence="1 2">CGMCC 4.6533</strain>
    </source>
</reference>
<protein>
    <recommendedName>
        <fullName evidence="3">DUF1579 domain-containing protein</fullName>
    </recommendedName>
</protein>
<name>A0A1G9LZ31_9ACTN</name>
<gene>
    <name evidence="1" type="ORF">SAMN05421869_1298</name>
</gene>
<evidence type="ECO:0008006" key="3">
    <source>
        <dbReference type="Google" id="ProtNLM"/>
    </source>
</evidence>
<dbReference type="AlphaFoldDB" id="A0A1G9LZ31"/>
<keyword evidence="2" id="KW-1185">Reference proteome</keyword>
<evidence type="ECO:0000313" key="2">
    <source>
        <dbReference type="Proteomes" id="UP000199202"/>
    </source>
</evidence>
<dbReference type="OrthoDB" id="8481162at2"/>
<proteinExistence type="predicted"/>
<dbReference type="Proteomes" id="UP000199202">
    <property type="component" value="Unassembled WGS sequence"/>
</dbReference>